<dbReference type="Proteomes" id="UP000193420">
    <property type="component" value="Unassembled WGS sequence"/>
</dbReference>
<accession>A0A1X7KTX9</accession>
<proteinExistence type="predicted"/>
<keyword evidence="1" id="KW-0732">Signal</keyword>
<gene>
    <name evidence="2" type="ORF">SAMN03080602_03342</name>
</gene>
<dbReference type="InterPro" id="IPR010870">
    <property type="entry name" value="Porin_O/P"/>
</dbReference>
<keyword evidence="3" id="KW-1185">Reference proteome</keyword>
<dbReference type="OrthoDB" id="5442696at2"/>
<dbReference type="EMBL" id="FXAO01000007">
    <property type="protein sequence ID" value="SMG44690.1"/>
    <property type="molecule type" value="Genomic_DNA"/>
</dbReference>
<evidence type="ECO:0000256" key="1">
    <source>
        <dbReference type="SAM" id="SignalP"/>
    </source>
</evidence>
<dbReference type="Gene3D" id="2.40.160.10">
    <property type="entry name" value="Porin"/>
    <property type="match status" value="1"/>
</dbReference>
<dbReference type="Pfam" id="PF07396">
    <property type="entry name" value="Porin_O_P"/>
    <property type="match status" value="1"/>
</dbReference>
<evidence type="ECO:0000313" key="3">
    <source>
        <dbReference type="Proteomes" id="UP000193420"/>
    </source>
</evidence>
<protein>
    <submittedName>
        <fullName evidence="2">Phosphate-selective porin O and P</fullName>
    </submittedName>
</protein>
<organism evidence="2 3">
    <name type="scientific">Arenibacter troitsensis</name>
    <dbReference type="NCBI Taxonomy" id="188872"/>
    <lineage>
        <taxon>Bacteria</taxon>
        <taxon>Pseudomonadati</taxon>
        <taxon>Bacteroidota</taxon>
        <taxon>Flavobacteriia</taxon>
        <taxon>Flavobacteriales</taxon>
        <taxon>Flavobacteriaceae</taxon>
        <taxon>Arenibacter</taxon>
    </lineage>
</organism>
<sequence>MKMKCLALGLALCSLYISYSQEPNAPEFGKGLFNLMGRDSTWSAKIAARMQMLSSTTWSENPNDNFTDPHFNALIRRARLKFDGFAYSPKLKYKIEIGLSNRDISGGSQYTSNAPRYIYDAVVMWNFYKNFELWAGQTKLPGNIERVISSGNMQLVDRSLLNRQFNIDRDMGLQIRHHFFLNNKILIREKMSISQGEGRNITTGNLGGHQYTGRLELLPFGEFTNNSEYSGGDLKREKSPKLMLAATYDFNHRAVKTRSNQGEYMVTDFGFHQTNISTLFIDAMFKYNGFSFMGEYAYRDAEDPFARNMDGSLTGEVVQVGRGLNLQTGYLMNHHWEISGRYTHVKLKKNITGENPKKQYTLGLSKYIVGHKLKVQTDISYLSVNNGPDELMYRLQLDVHF</sequence>
<dbReference type="InterPro" id="IPR023614">
    <property type="entry name" value="Porin_dom_sf"/>
</dbReference>
<name>A0A1X7KTX9_9FLAO</name>
<reference evidence="3" key="1">
    <citation type="submission" date="2017-04" db="EMBL/GenBank/DDBJ databases">
        <authorList>
            <person name="Varghese N."/>
            <person name="Submissions S."/>
        </authorList>
    </citation>
    <scope>NUCLEOTIDE SEQUENCE [LARGE SCALE GENOMIC DNA]</scope>
    <source>
        <strain evidence="3">DSM 19835</strain>
    </source>
</reference>
<dbReference type="AlphaFoldDB" id="A0A1X7KTX9"/>
<dbReference type="SUPFAM" id="SSF56935">
    <property type="entry name" value="Porins"/>
    <property type="match status" value="1"/>
</dbReference>
<evidence type="ECO:0000313" key="2">
    <source>
        <dbReference type="EMBL" id="SMG44690.1"/>
    </source>
</evidence>
<feature type="signal peptide" evidence="1">
    <location>
        <begin position="1"/>
        <end position="25"/>
    </location>
</feature>
<feature type="chain" id="PRO_5012349533" evidence="1">
    <location>
        <begin position="26"/>
        <end position="401"/>
    </location>
</feature>
<dbReference type="RefSeq" id="WP_085500066.1">
    <property type="nucleotide sequence ID" value="NZ_FXAO01000007.1"/>
</dbReference>
<dbReference type="STRING" id="188872.SAMN03080602_03342"/>